<dbReference type="PANTHER" id="PTHR33154">
    <property type="entry name" value="TRANSCRIPTIONAL REGULATOR, ARSR FAMILY"/>
    <property type="match status" value="1"/>
</dbReference>
<dbReference type="OrthoDB" id="7945987at2"/>
<dbReference type="STRING" id="307121.GA0070620_6255"/>
<dbReference type="PATRIC" id="fig|307121.4.peg.6373"/>
<gene>
    <name evidence="5" type="ORF">GA0070620_6255</name>
</gene>
<keyword evidence="2" id="KW-0238">DNA-binding</keyword>
<organism evidence="5 6">
    <name type="scientific">Micromonospora krabiensis</name>
    <dbReference type="NCBI Taxonomy" id="307121"/>
    <lineage>
        <taxon>Bacteria</taxon>
        <taxon>Bacillati</taxon>
        <taxon>Actinomycetota</taxon>
        <taxon>Actinomycetes</taxon>
        <taxon>Micromonosporales</taxon>
        <taxon>Micromonosporaceae</taxon>
        <taxon>Micromonospora</taxon>
    </lineage>
</organism>
<dbReference type="CDD" id="cd00090">
    <property type="entry name" value="HTH_ARSR"/>
    <property type="match status" value="1"/>
</dbReference>
<dbReference type="AlphaFoldDB" id="A0A1C3NDI1"/>
<dbReference type="Gene3D" id="1.10.10.10">
    <property type="entry name" value="Winged helix-like DNA-binding domain superfamily/Winged helix DNA-binding domain"/>
    <property type="match status" value="1"/>
</dbReference>
<dbReference type="GO" id="GO:0003677">
    <property type="term" value="F:DNA binding"/>
    <property type="evidence" value="ECO:0007669"/>
    <property type="project" value="UniProtKB-KW"/>
</dbReference>
<protein>
    <submittedName>
        <fullName evidence="5">Transcriptional regulator, ArsR family</fullName>
    </submittedName>
</protein>
<evidence type="ECO:0000256" key="1">
    <source>
        <dbReference type="ARBA" id="ARBA00023015"/>
    </source>
</evidence>
<evidence type="ECO:0000313" key="6">
    <source>
        <dbReference type="Proteomes" id="UP000199393"/>
    </source>
</evidence>
<dbReference type="Proteomes" id="UP000199393">
    <property type="component" value="Chromosome I"/>
</dbReference>
<dbReference type="GO" id="GO:0003700">
    <property type="term" value="F:DNA-binding transcription factor activity"/>
    <property type="evidence" value="ECO:0007669"/>
    <property type="project" value="InterPro"/>
</dbReference>
<sequence>MENHDVRQVTDSRVLAAMAHPLRRRLMDVLKVHGPSTVGQLAERTGQAPANVSHHLKVLAGAELVAEAPDLARDRRERWWQLVNRGLRWSNSDFDSDPAGRAVADAATSLNLDRHVSLARAWHATDEATQAEWDDGPFSTDRWLHLTPEELAELGREVIDLLARWADRDVPDDGRDRKPVFVFAYGVPARP</sequence>
<keyword evidence="1" id="KW-0805">Transcription regulation</keyword>
<keyword evidence="3" id="KW-0804">Transcription</keyword>
<dbReference type="InterPro" id="IPR051081">
    <property type="entry name" value="HTH_MetalResp_TranReg"/>
</dbReference>
<dbReference type="EMBL" id="LT598496">
    <property type="protein sequence ID" value="SBV30654.1"/>
    <property type="molecule type" value="Genomic_DNA"/>
</dbReference>
<keyword evidence="6" id="KW-1185">Reference proteome</keyword>
<dbReference type="InterPro" id="IPR036388">
    <property type="entry name" value="WH-like_DNA-bd_sf"/>
</dbReference>
<evidence type="ECO:0000256" key="2">
    <source>
        <dbReference type="ARBA" id="ARBA00023125"/>
    </source>
</evidence>
<dbReference type="PANTHER" id="PTHR33154:SF33">
    <property type="entry name" value="TRANSCRIPTIONAL REPRESSOR SDPR"/>
    <property type="match status" value="1"/>
</dbReference>
<evidence type="ECO:0000259" key="4">
    <source>
        <dbReference type="SMART" id="SM00418"/>
    </source>
</evidence>
<dbReference type="Pfam" id="PF12840">
    <property type="entry name" value="HTH_20"/>
    <property type="match status" value="1"/>
</dbReference>
<dbReference type="InterPro" id="IPR036390">
    <property type="entry name" value="WH_DNA-bd_sf"/>
</dbReference>
<dbReference type="SMART" id="SM00418">
    <property type="entry name" value="HTH_ARSR"/>
    <property type="match status" value="1"/>
</dbReference>
<evidence type="ECO:0000256" key="3">
    <source>
        <dbReference type="ARBA" id="ARBA00023163"/>
    </source>
</evidence>
<dbReference type="InterPro" id="IPR001845">
    <property type="entry name" value="HTH_ArsR_DNA-bd_dom"/>
</dbReference>
<dbReference type="RefSeq" id="WP_091596998.1">
    <property type="nucleotide sequence ID" value="NZ_JBHRWG010000002.1"/>
</dbReference>
<dbReference type="InterPro" id="IPR011991">
    <property type="entry name" value="ArsR-like_HTH"/>
</dbReference>
<accession>A0A1C3NDI1</accession>
<evidence type="ECO:0000313" key="5">
    <source>
        <dbReference type="EMBL" id="SBV30654.1"/>
    </source>
</evidence>
<dbReference type="SUPFAM" id="SSF46785">
    <property type="entry name" value="Winged helix' DNA-binding domain"/>
    <property type="match status" value="1"/>
</dbReference>
<name>A0A1C3NDI1_9ACTN</name>
<reference evidence="6" key="1">
    <citation type="submission" date="2016-06" db="EMBL/GenBank/DDBJ databases">
        <authorList>
            <person name="Varghese N."/>
        </authorList>
    </citation>
    <scope>NUCLEOTIDE SEQUENCE [LARGE SCALE GENOMIC DNA]</scope>
    <source>
        <strain evidence="6">DSM 45344</strain>
    </source>
</reference>
<proteinExistence type="predicted"/>
<feature type="domain" description="HTH arsR-type" evidence="4">
    <location>
        <begin position="13"/>
        <end position="160"/>
    </location>
</feature>